<dbReference type="InterPro" id="IPR011422">
    <property type="entry name" value="BRAP2/ETP1_RRM"/>
</dbReference>
<organism evidence="8 9">
    <name type="scientific">Escovopsis weberi</name>
    <dbReference type="NCBI Taxonomy" id="150374"/>
    <lineage>
        <taxon>Eukaryota</taxon>
        <taxon>Fungi</taxon>
        <taxon>Dikarya</taxon>
        <taxon>Ascomycota</taxon>
        <taxon>Pezizomycotina</taxon>
        <taxon>Sordariomycetes</taxon>
        <taxon>Hypocreomycetidae</taxon>
        <taxon>Hypocreales</taxon>
        <taxon>Hypocreaceae</taxon>
        <taxon>Escovopsis</taxon>
    </lineage>
</organism>
<dbReference type="EMBL" id="LGSR01000019">
    <property type="protein sequence ID" value="KOS19935.1"/>
    <property type="molecule type" value="Genomic_DNA"/>
</dbReference>
<keyword evidence="2 4" id="KW-0863">Zinc-finger</keyword>
<dbReference type="SMART" id="SM00290">
    <property type="entry name" value="ZnF_UBP"/>
    <property type="match status" value="1"/>
</dbReference>
<feature type="domain" description="UBP-type" evidence="7">
    <location>
        <begin position="235"/>
        <end position="340"/>
    </location>
</feature>
<dbReference type="SUPFAM" id="SSF57850">
    <property type="entry name" value="RING/U-box"/>
    <property type="match status" value="2"/>
</dbReference>
<keyword evidence="3" id="KW-0862">Zinc</keyword>
<dbReference type="InterPro" id="IPR013083">
    <property type="entry name" value="Znf_RING/FYVE/PHD"/>
</dbReference>
<feature type="region of interest" description="Disordered" evidence="5">
    <location>
        <begin position="514"/>
        <end position="546"/>
    </location>
</feature>
<evidence type="ECO:0000259" key="7">
    <source>
        <dbReference type="PROSITE" id="PS50271"/>
    </source>
</evidence>
<dbReference type="PANTHER" id="PTHR24007">
    <property type="entry name" value="BRCA1-ASSOCIATED PROTEIN"/>
    <property type="match status" value="1"/>
</dbReference>
<evidence type="ECO:0000256" key="4">
    <source>
        <dbReference type="PROSITE-ProRule" id="PRU00502"/>
    </source>
</evidence>
<dbReference type="GO" id="GO:0008270">
    <property type="term" value="F:zinc ion binding"/>
    <property type="evidence" value="ECO:0007669"/>
    <property type="project" value="UniProtKB-KW"/>
</dbReference>
<dbReference type="STRING" id="150374.A0A0M9VUI3"/>
<dbReference type="Pfam" id="PF02148">
    <property type="entry name" value="zf-UBP"/>
    <property type="match status" value="1"/>
</dbReference>
<sequence>MAGETSRAGSAAAPALGPTFEGAATATRAKFIRRKSTEAGWGVVRFYREGEETVGLNAAGDEDGGDGLGAGADCTTLCIPAVPAYMSPGDFLGYIGERWYEEISHCRMVMTSQLNRSLVLLKFRRNREAKAFRAEFDGKVFNSVEPQACHVVFVRKITFETATPSSARDASKAHKSGAMYKSLKPMPPPTPNLVELPTCPVCLERMDETNGLMTIPCSHIFHCTCLQSWKGAGCPVCRFTNPSEGVDPSNPLNQPFGGPASNLCNVCDCADDLWICLICGLVGCGRYKGGHAKDHWKETAHCFALELETQHVWDYAGDMWVHRLIRDKGDGKVVELPGRGNHGVSGPAAEEEEMVPRAKLDAISLECSHLIVSQLESQRAYYEEMVNKAVDKASMATGMAEKAIAQLSTAADKFEGIERRVRSLSQDTIPQLERDLERERSKAKKGENLSRSLGQALQVEKRLNEGLMDRIAHLDKDSAAAHKQLEELRRENAELKEANRDLTMFISGQEKLKELESEGKLEEGDVEGGTASVPAKPKSHNRRRKR</sequence>
<dbReference type="GO" id="GO:0005737">
    <property type="term" value="C:cytoplasm"/>
    <property type="evidence" value="ECO:0007669"/>
    <property type="project" value="TreeGrafter"/>
</dbReference>
<feature type="domain" description="RING-type" evidence="6">
    <location>
        <begin position="199"/>
        <end position="238"/>
    </location>
</feature>
<reference evidence="8 9" key="1">
    <citation type="submission" date="2015-07" db="EMBL/GenBank/DDBJ databases">
        <title>The genome of the fungus Escovopsis weberi, a specialized disease agent of ant agriculture.</title>
        <authorList>
            <person name="de Man T.J."/>
            <person name="Stajich J.E."/>
            <person name="Kubicek C.P."/>
            <person name="Chenthamara K."/>
            <person name="Atanasova L."/>
            <person name="Druzhinina I.S."/>
            <person name="Birnbaum S."/>
            <person name="Barribeau S.M."/>
            <person name="Teiling C."/>
            <person name="Suen G."/>
            <person name="Currie C."/>
            <person name="Gerardo N.M."/>
        </authorList>
    </citation>
    <scope>NUCLEOTIDE SEQUENCE [LARGE SCALE GENOMIC DNA]</scope>
</reference>
<dbReference type="Pfam" id="PF07576">
    <property type="entry name" value="BRAP2"/>
    <property type="match status" value="1"/>
</dbReference>
<evidence type="ECO:0000313" key="9">
    <source>
        <dbReference type="Proteomes" id="UP000053831"/>
    </source>
</evidence>
<dbReference type="CDD" id="cd16457">
    <property type="entry name" value="RING-H2_BRAP2"/>
    <property type="match status" value="1"/>
</dbReference>
<evidence type="ECO:0000256" key="2">
    <source>
        <dbReference type="ARBA" id="ARBA00022771"/>
    </source>
</evidence>
<dbReference type="Proteomes" id="UP000053831">
    <property type="component" value="Unassembled WGS sequence"/>
</dbReference>
<evidence type="ECO:0000259" key="6">
    <source>
        <dbReference type="PROSITE" id="PS50089"/>
    </source>
</evidence>
<keyword evidence="9" id="KW-1185">Reference proteome</keyword>
<dbReference type="InterPro" id="IPR001841">
    <property type="entry name" value="Znf_RING"/>
</dbReference>
<dbReference type="Pfam" id="PF13639">
    <property type="entry name" value="zf-RING_2"/>
    <property type="match status" value="1"/>
</dbReference>
<dbReference type="Gene3D" id="3.30.40.10">
    <property type="entry name" value="Zinc/RING finger domain, C3HC4 (zinc finger)"/>
    <property type="match status" value="2"/>
</dbReference>
<dbReference type="PANTHER" id="PTHR24007:SF7">
    <property type="entry name" value="BRCA1-ASSOCIATED PROTEIN"/>
    <property type="match status" value="1"/>
</dbReference>
<comment type="caution">
    <text evidence="8">The sequence shown here is derived from an EMBL/GenBank/DDBJ whole genome shotgun (WGS) entry which is preliminary data.</text>
</comment>
<dbReference type="GO" id="GO:0061630">
    <property type="term" value="F:ubiquitin protein ligase activity"/>
    <property type="evidence" value="ECO:0007669"/>
    <property type="project" value="TreeGrafter"/>
</dbReference>
<proteinExistence type="predicted"/>
<dbReference type="PROSITE" id="PS50089">
    <property type="entry name" value="ZF_RING_2"/>
    <property type="match status" value="1"/>
</dbReference>
<dbReference type="InterPro" id="IPR047243">
    <property type="entry name" value="RING-H2_BRAP2"/>
</dbReference>
<evidence type="ECO:0000256" key="3">
    <source>
        <dbReference type="ARBA" id="ARBA00022833"/>
    </source>
</evidence>
<feature type="region of interest" description="Disordered" evidence="5">
    <location>
        <begin position="434"/>
        <end position="453"/>
    </location>
</feature>
<feature type="compositionally biased region" description="Basic and acidic residues" evidence="5">
    <location>
        <begin position="434"/>
        <end position="448"/>
    </location>
</feature>
<keyword evidence="1" id="KW-0479">Metal-binding</keyword>
<dbReference type="SMART" id="SM00184">
    <property type="entry name" value="RING"/>
    <property type="match status" value="1"/>
</dbReference>
<evidence type="ECO:0000256" key="1">
    <source>
        <dbReference type="ARBA" id="ARBA00022723"/>
    </source>
</evidence>
<dbReference type="PROSITE" id="PS50271">
    <property type="entry name" value="ZF_UBP"/>
    <property type="match status" value="1"/>
</dbReference>
<dbReference type="InterPro" id="IPR001607">
    <property type="entry name" value="Znf_UBP"/>
</dbReference>
<accession>A0A0M9VUI3</accession>
<gene>
    <name evidence="8" type="ORF">ESCO_005693</name>
</gene>
<dbReference type="AlphaFoldDB" id="A0A0M9VUI3"/>
<dbReference type="GO" id="GO:0007265">
    <property type="term" value="P:Ras protein signal transduction"/>
    <property type="evidence" value="ECO:0007669"/>
    <property type="project" value="TreeGrafter"/>
</dbReference>
<dbReference type="OrthoDB" id="273556at2759"/>
<protein>
    <submittedName>
        <fullName evidence="8">RING finger protein ETP1-like protein</fullName>
    </submittedName>
</protein>
<dbReference type="GO" id="GO:0016567">
    <property type="term" value="P:protein ubiquitination"/>
    <property type="evidence" value="ECO:0007669"/>
    <property type="project" value="TreeGrafter"/>
</dbReference>
<evidence type="ECO:0000256" key="5">
    <source>
        <dbReference type="SAM" id="MobiDB-lite"/>
    </source>
</evidence>
<name>A0A0M9VUI3_ESCWE</name>
<evidence type="ECO:0000313" key="8">
    <source>
        <dbReference type="EMBL" id="KOS19935.1"/>
    </source>
</evidence>
<feature type="compositionally biased region" description="Basic and acidic residues" evidence="5">
    <location>
        <begin position="514"/>
        <end position="523"/>
    </location>
</feature>
<feature type="compositionally biased region" description="Basic residues" evidence="5">
    <location>
        <begin position="537"/>
        <end position="546"/>
    </location>
</feature>